<dbReference type="InterPro" id="IPR002491">
    <property type="entry name" value="ABC_transptr_periplasmic_BD"/>
</dbReference>
<gene>
    <name evidence="4" type="ORF">SMC1_07795</name>
</gene>
<dbReference type="InterPro" id="IPR050902">
    <property type="entry name" value="ABC_Transporter_SBP"/>
</dbReference>
<dbReference type="PANTHER" id="PTHR30535">
    <property type="entry name" value="VITAMIN B12-BINDING PROTEIN"/>
    <property type="match status" value="1"/>
</dbReference>
<keyword evidence="2" id="KW-1133">Transmembrane helix</keyword>
<proteinExistence type="predicted"/>
<dbReference type="AlphaFoldDB" id="A0A398DL69"/>
<dbReference type="InterPro" id="IPR054828">
    <property type="entry name" value="Vit_B12_bind_prot"/>
</dbReference>
<dbReference type="CDD" id="cd01144">
    <property type="entry name" value="BtuF"/>
    <property type="match status" value="1"/>
</dbReference>
<evidence type="ECO:0000256" key="2">
    <source>
        <dbReference type="SAM" id="Phobius"/>
    </source>
</evidence>
<keyword evidence="1" id="KW-0732">Signal</keyword>
<evidence type="ECO:0000313" key="5">
    <source>
        <dbReference type="Proteomes" id="UP000266113"/>
    </source>
</evidence>
<evidence type="ECO:0000256" key="1">
    <source>
        <dbReference type="ARBA" id="ARBA00022729"/>
    </source>
</evidence>
<evidence type="ECO:0000259" key="3">
    <source>
        <dbReference type="PROSITE" id="PS50983"/>
    </source>
</evidence>
<dbReference type="Proteomes" id="UP000266113">
    <property type="component" value="Unassembled WGS sequence"/>
</dbReference>
<dbReference type="OrthoDB" id="9787830at2"/>
<evidence type="ECO:0000313" key="4">
    <source>
        <dbReference type="EMBL" id="RIE16302.1"/>
    </source>
</evidence>
<feature type="domain" description="Fe/B12 periplasmic-binding" evidence="3">
    <location>
        <begin position="219"/>
        <end position="468"/>
    </location>
</feature>
<sequence>MLRRGYWNRIERHVDPTAGCRPAGGKRIIWLVLAVIMVSMLVTVPATQAGSVASAASMLRVSLNIRAGQSTFVVTIGSKRVAGSFPKGFVPVELGTSLAFPMRALIEAAGGVVRFERSQNTAYFALGPVAGAYEFGVRTLVDSSYRTSVRKDLVRASGKTGTLYLSDEILKGLVTASGGTMTSSVSNGLTSIVLQIPSVMKDVLGYEHETFPAKAGKMRLVTLAPNLAENCFALGRGSNIIATSEYTDYPEEAKKIPTVGAFSNPSLEKLLVLSPDLILVTDGTPLAVVERLRKMGRQVYADDPKSLSGIVGAIRSLSVVLGVPDRGFEVALSMHRSIARVAEAAKKLTRKPAVYVEIWNSPLTSAGKGTFVSDLISIAGGSNIADEANTPWPVLSEEYVISHNPDVIVVASGMGAGDVSGRTAFSTTNAVKQGHVYEMSGDYIFRPSPRIIKGLELIADYIQRASRP</sequence>
<dbReference type="Gene3D" id="3.40.50.1980">
    <property type="entry name" value="Nitrogenase molybdenum iron protein domain"/>
    <property type="match status" value="2"/>
</dbReference>
<dbReference type="EMBL" id="QXIY01000033">
    <property type="protein sequence ID" value="RIE16302.1"/>
    <property type="molecule type" value="Genomic_DNA"/>
</dbReference>
<name>A0A398DL69_9BACT</name>
<protein>
    <submittedName>
        <fullName evidence="4">Cobalamin-binding protein</fullName>
    </submittedName>
</protein>
<dbReference type="NCBIfam" id="NF038402">
    <property type="entry name" value="TroA_like"/>
    <property type="match status" value="1"/>
</dbReference>
<dbReference type="Pfam" id="PF01497">
    <property type="entry name" value="Peripla_BP_2"/>
    <property type="match status" value="1"/>
</dbReference>
<organism evidence="4 5">
    <name type="scientific">Candidatus Cryosericum septentrionale</name>
    <dbReference type="NCBI Taxonomy" id="2290913"/>
    <lineage>
        <taxon>Bacteria</taxon>
        <taxon>Pseudomonadati</taxon>
        <taxon>Caldisericota/Cryosericota group</taxon>
        <taxon>Candidatus Cryosericota</taxon>
        <taxon>Candidatus Cryosericia</taxon>
        <taxon>Candidatus Cryosericales</taxon>
        <taxon>Candidatus Cryosericaceae</taxon>
        <taxon>Candidatus Cryosericum</taxon>
    </lineage>
</organism>
<dbReference type="GO" id="GO:0071281">
    <property type="term" value="P:cellular response to iron ion"/>
    <property type="evidence" value="ECO:0007669"/>
    <property type="project" value="TreeGrafter"/>
</dbReference>
<dbReference type="SUPFAM" id="SSF53807">
    <property type="entry name" value="Helical backbone' metal receptor"/>
    <property type="match status" value="1"/>
</dbReference>
<feature type="transmembrane region" description="Helical" evidence="2">
    <location>
        <begin position="28"/>
        <end position="47"/>
    </location>
</feature>
<accession>A0A398DL69</accession>
<keyword evidence="2" id="KW-0812">Transmembrane</keyword>
<keyword evidence="5" id="KW-1185">Reference proteome</keyword>
<keyword evidence="2" id="KW-0472">Membrane</keyword>
<reference evidence="4 5" key="1">
    <citation type="submission" date="2018-09" db="EMBL/GenBank/DDBJ databases">
        <title>Discovery and Ecogenomic Context for Candidatus Cryosericales, a Global Caldiserica Order Active in Thawing Permafrost.</title>
        <authorList>
            <person name="Martinez M.A."/>
            <person name="Woodcroft B.J."/>
            <person name="Ignacio Espinoza J.C."/>
            <person name="Zayed A."/>
            <person name="Singleton C.M."/>
            <person name="Boyd J."/>
            <person name="Li Y.-F."/>
            <person name="Purvine S."/>
            <person name="Maughan H."/>
            <person name="Hodgkins S.B."/>
            <person name="Anderson D."/>
            <person name="Sederholm M."/>
            <person name="Temperton B."/>
            <person name="Saleska S.R."/>
            <person name="Tyson G.W."/>
            <person name="Rich V.I."/>
        </authorList>
    </citation>
    <scope>NUCLEOTIDE SEQUENCE [LARGE SCALE GENOMIC DNA]</scope>
    <source>
        <strain evidence="4 5">SMC1</strain>
    </source>
</reference>
<dbReference type="RefSeq" id="WP_119086216.1">
    <property type="nucleotide sequence ID" value="NZ_QXIY01000033.1"/>
</dbReference>
<dbReference type="PANTHER" id="PTHR30535:SF34">
    <property type="entry name" value="MOLYBDATE-BINDING PROTEIN MOLA"/>
    <property type="match status" value="1"/>
</dbReference>
<comment type="caution">
    <text evidence="4">The sequence shown here is derived from an EMBL/GenBank/DDBJ whole genome shotgun (WGS) entry which is preliminary data.</text>
</comment>
<dbReference type="PROSITE" id="PS50983">
    <property type="entry name" value="FE_B12_PBP"/>
    <property type="match status" value="1"/>
</dbReference>